<dbReference type="Proteomes" id="UP000631114">
    <property type="component" value="Unassembled WGS sequence"/>
</dbReference>
<reference evidence="2 3" key="1">
    <citation type="submission" date="2020-10" db="EMBL/GenBank/DDBJ databases">
        <title>The Coptis chinensis genome and diversification of protoberbering-type alkaloids.</title>
        <authorList>
            <person name="Wang B."/>
            <person name="Shu S."/>
            <person name="Song C."/>
            <person name="Liu Y."/>
        </authorList>
    </citation>
    <scope>NUCLEOTIDE SEQUENCE [LARGE SCALE GENOMIC DNA]</scope>
    <source>
        <strain evidence="2">HL-2020</strain>
        <tissue evidence="2">Leaf</tissue>
    </source>
</reference>
<sequence>MDTLGESYVSVQGHQATTTLQSITSERLNGINFKTWSRSVVHYLTSKGAEGLVDGTYACPAVTDEKKYTQWKKHNTGDGIVEGATLGELNELEGRSTIAAIGLFPWPLPEDDD</sequence>
<evidence type="ECO:0000313" key="3">
    <source>
        <dbReference type="Proteomes" id="UP000631114"/>
    </source>
</evidence>
<protein>
    <recommendedName>
        <fullName evidence="1">Retrotransposon Copia-like N-terminal domain-containing protein</fullName>
    </recommendedName>
</protein>
<dbReference type="AlphaFoldDB" id="A0A835MK86"/>
<keyword evidence="3" id="KW-1185">Reference proteome</keyword>
<organism evidence="2 3">
    <name type="scientific">Coptis chinensis</name>
    <dbReference type="NCBI Taxonomy" id="261450"/>
    <lineage>
        <taxon>Eukaryota</taxon>
        <taxon>Viridiplantae</taxon>
        <taxon>Streptophyta</taxon>
        <taxon>Embryophyta</taxon>
        <taxon>Tracheophyta</taxon>
        <taxon>Spermatophyta</taxon>
        <taxon>Magnoliopsida</taxon>
        <taxon>Ranunculales</taxon>
        <taxon>Ranunculaceae</taxon>
        <taxon>Coptidoideae</taxon>
        <taxon>Coptis</taxon>
    </lineage>
</organism>
<dbReference type="InterPro" id="IPR029472">
    <property type="entry name" value="Copia-like_N"/>
</dbReference>
<feature type="domain" description="Retrotransposon Copia-like N-terminal" evidence="1">
    <location>
        <begin position="22"/>
        <end position="61"/>
    </location>
</feature>
<proteinExistence type="predicted"/>
<accession>A0A835MK86</accession>
<comment type="caution">
    <text evidence="2">The sequence shown here is derived from an EMBL/GenBank/DDBJ whole genome shotgun (WGS) entry which is preliminary data.</text>
</comment>
<name>A0A835MK86_9MAGN</name>
<gene>
    <name evidence="2" type="ORF">IFM89_038959</name>
</gene>
<evidence type="ECO:0000313" key="2">
    <source>
        <dbReference type="EMBL" id="KAF9626741.1"/>
    </source>
</evidence>
<evidence type="ECO:0000259" key="1">
    <source>
        <dbReference type="Pfam" id="PF14244"/>
    </source>
</evidence>
<dbReference type="EMBL" id="JADFTS010000001">
    <property type="protein sequence ID" value="KAF9626741.1"/>
    <property type="molecule type" value="Genomic_DNA"/>
</dbReference>
<dbReference type="Pfam" id="PF14244">
    <property type="entry name" value="Retrotran_gag_3"/>
    <property type="match status" value="1"/>
</dbReference>
<dbReference type="OrthoDB" id="5544992at2759"/>